<reference evidence="1" key="1">
    <citation type="submission" date="2023-07" db="EMBL/GenBank/DDBJ databases">
        <title>Sequencing the genomes of 1000 actinobacteria strains.</title>
        <authorList>
            <person name="Klenk H.-P."/>
        </authorList>
    </citation>
    <scope>NUCLEOTIDE SEQUENCE</scope>
    <source>
        <strain evidence="1">DSM 45977</strain>
    </source>
</reference>
<protein>
    <submittedName>
        <fullName evidence="1">Uncharacterized protein</fullName>
    </submittedName>
</protein>
<keyword evidence="2" id="KW-1185">Reference proteome</keyword>
<dbReference type="Proteomes" id="UP001180845">
    <property type="component" value="Unassembled WGS sequence"/>
</dbReference>
<evidence type="ECO:0000313" key="2">
    <source>
        <dbReference type="Proteomes" id="UP001180845"/>
    </source>
</evidence>
<organism evidence="1 2">
    <name type="scientific">Haloactinomyces albus</name>
    <dbReference type="NCBI Taxonomy" id="1352928"/>
    <lineage>
        <taxon>Bacteria</taxon>
        <taxon>Bacillati</taxon>
        <taxon>Actinomycetota</taxon>
        <taxon>Actinomycetes</taxon>
        <taxon>Actinopolysporales</taxon>
        <taxon>Actinopolysporaceae</taxon>
        <taxon>Haloactinomyces</taxon>
    </lineage>
</organism>
<sequence length="41" mass="4545">MRAYLCEDDVVVACQRLPDSELLCKVEIHLSHRDCAAVADG</sequence>
<gene>
    <name evidence="1" type="ORF">JOF55_003125</name>
</gene>
<dbReference type="RefSeq" id="WP_310274901.1">
    <property type="nucleotide sequence ID" value="NZ_JAVDXW010000001.1"/>
</dbReference>
<dbReference type="AlphaFoldDB" id="A0AAE3ZG62"/>
<name>A0AAE3ZG62_9ACTN</name>
<comment type="caution">
    <text evidence="1">The sequence shown here is derived from an EMBL/GenBank/DDBJ whole genome shotgun (WGS) entry which is preliminary data.</text>
</comment>
<evidence type="ECO:0000313" key="1">
    <source>
        <dbReference type="EMBL" id="MDR7302944.1"/>
    </source>
</evidence>
<accession>A0AAE3ZG62</accession>
<proteinExistence type="predicted"/>
<dbReference type="EMBL" id="JAVDXW010000001">
    <property type="protein sequence ID" value="MDR7302944.1"/>
    <property type="molecule type" value="Genomic_DNA"/>
</dbReference>